<protein>
    <submittedName>
        <fullName evidence="5">AraC family transcriptional regulator</fullName>
    </submittedName>
</protein>
<evidence type="ECO:0000259" key="4">
    <source>
        <dbReference type="PROSITE" id="PS01124"/>
    </source>
</evidence>
<dbReference type="Proteomes" id="UP001597180">
    <property type="component" value="Unassembled WGS sequence"/>
</dbReference>
<organism evidence="5 6">
    <name type="scientific">Paenibacillus vulneris</name>
    <dbReference type="NCBI Taxonomy" id="1133364"/>
    <lineage>
        <taxon>Bacteria</taxon>
        <taxon>Bacillati</taxon>
        <taxon>Bacillota</taxon>
        <taxon>Bacilli</taxon>
        <taxon>Bacillales</taxon>
        <taxon>Paenibacillaceae</taxon>
        <taxon>Paenibacillus</taxon>
    </lineage>
</organism>
<comment type="caution">
    <text evidence="5">The sequence shown here is derived from an EMBL/GenBank/DDBJ whole genome shotgun (WGS) entry which is preliminary data.</text>
</comment>
<dbReference type="PANTHER" id="PTHR43280:SF28">
    <property type="entry name" value="HTH-TYPE TRANSCRIPTIONAL ACTIVATOR RHAS"/>
    <property type="match status" value="1"/>
</dbReference>
<accession>A0ABW3UQB0</accession>
<dbReference type="PROSITE" id="PS00041">
    <property type="entry name" value="HTH_ARAC_FAMILY_1"/>
    <property type="match status" value="1"/>
</dbReference>
<dbReference type="InterPro" id="IPR009057">
    <property type="entry name" value="Homeodomain-like_sf"/>
</dbReference>
<dbReference type="SUPFAM" id="SSF51215">
    <property type="entry name" value="Regulatory protein AraC"/>
    <property type="match status" value="1"/>
</dbReference>
<gene>
    <name evidence="5" type="ORF">ACFQ4B_23510</name>
</gene>
<dbReference type="InterPro" id="IPR003313">
    <property type="entry name" value="AraC-bd"/>
</dbReference>
<sequence length="316" mass="35445">MVPSTASCQKSSLYLNEHVTRLQGPPASFFIHYWGGKPSHHGNTPHAHSFFEICYVADGSGSYVHNGITYPLHKGTLYCSKPNSSHHIVSESGMLLLFVAFDVLEEASDPDVISSFDKLNQFHHLFIADAEQSAPVLTWKALIAYCSGETVDHPLAAEKLAHSLLLTALSMFSRHGGTVTAEQEAEPVYSGALKEAKDYMLSHLSRKLTLKELAQEIHLSERQLSRLLSEQLGLTFPSWIRNERIKRAAYLLVYTDINMEDISAEVGFETVHYFSRVFSDLMNITPAKFRKAVRSNEMDFSLLHRYLQAAVNRSLS</sequence>
<feature type="domain" description="HTH araC/xylS-type" evidence="4">
    <location>
        <begin position="194"/>
        <end position="292"/>
    </location>
</feature>
<dbReference type="InterPro" id="IPR037923">
    <property type="entry name" value="HTH-like"/>
</dbReference>
<dbReference type="SMART" id="SM00342">
    <property type="entry name" value="HTH_ARAC"/>
    <property type="match status" value="1"/>
</dbReference>
<evidence type="ECO:0000313" key="5">
    <source>
        <dbReference type="EMBL" id="MFD1223092.1"/>
    </source>
</evidence>
<dbReference type="Pfam" id="PF12833">
    <property type="entry name" value="HTH_18"/>
    <property type="match status" value="1"/>
</dbReference>
<dbReference type="RefSeq" id="WP_345589119.1">
    <property type="nucleotide sequence ID" value="NZ_BAABJG010000015.1"/>
</dbReference>
<dbReference type="PANTHER" id="PTHR43280">
    <property type="entry name" value="ARAC-FAMILY TRANSCRIPTIONAL REGULATOR"/>
    <property type="match status" value="1"/>
</dbReference>
<dbReference type="PROSITE" id="PS01124">
    <property type="entry name" value="HTH_ARAC_FAMILY_2"/>
    <property type="match status" value="1"/>
</dbReference>
<proteinExistence type="predicted"/>
<dbReference type="InterPro" id="IPR018062">
    <property type="entry name" value="HTH_AraC-typ_CS"/>
</dbReference>
<evidence type="ECO:0000256" key="2">
    <source>
        <dbReference type="ARBA" id="ARBA00023125"/>
    </source>
</evidence>
<evidence type="ECO:0000256" key="1">
    <source>
        <dbReference type="ARBA" id="ARBA00023015"/>
    </source>
</evidence>
<dbReference type="Gene3D" id="2.60.120.10">
    <property type="entry name" value="Jelly Rolls"/>
    <property type="match status" value="1"/>
</dbReference>
<keyword evidence="6" id="KW-1185">Reference proteome</keyword>
<dbReference type="InterPro" id="IPR014710">
    <property type="entry name" value="RmlC-like_jellyroll"/>
</dbReference>
<keyword evidence="3" id="KW-0804">Transcription</keyword>
<name>A0ABW3UQB0_9BACL</name>
<dbReference type="EMBL" id="JBHTLU010000031">
    <property type="protein sequence ID" value="MFD1223092.1"/>
    <property type="molecule type" value="Genomic_DNA"/>
</dbReference>
<keyword evidence="1" id="KW-0805">Transcription regulation</keyword>
<evidence type="ECO:0000256" key="3">
    <source>
        <dbReference type="ARBA" id="ARBA00023163"/>
    </source>
</evidence>
<dbReference type="Pfam" id="PF02311">
    <property type="entry name" value="AraC_binding"/>
    <property type="match status" value="1"/>
</dbReference>
<dbReference type="InterPro" id="IPR018060">
    <property type="entry name" value="HTH_AraC"/>
</dbReference>
<evidence type="ECO:0000313" key="6">
    <source>
        <dbReference type="Proteomes" id="UP001597180"/>
    </source>
</evidence>
<dbReference type="SUPFAM" id="SSF46689">
    <property type="entry name" value="Homeodomain-like"/>
    <property type="match status" value="2"/>
</dbReference>
<keyword evidence="2" id="KW-0238">DNA-binding</keyword>
<dbReference type="Gene3D" id="1.10.10.60">
    <property type="entry name" value="Homeodomain-like"/>
    <property type="match status" value="1"/>
</dbReference>
<reference evidence="6" key="1">
    <citation type="journal article" date="2019" name="Int. J. Syst. Evol. Microbiol.">
        <title>The Global Catalogue of Microorganisms (GCM) 10K type strain sequencing project: providing services to taxonomists for standard genome sequencing and annotation.</title>
        <authorList>
            <consortium name="The Broad Institute Genomics Platform"/>
            <consortium name="The Broad Institute Genome Sequencing Center for Infectious Disease"/>
            <person name="Wu L."/>
            <person name="Ma J."/>
        </authorList>
    </citation>
    <scope>NUCLEOTIDE SEQUENCE [LARGE SCALE GENOMIC DNA]</scope>
    <source>
        <strain evidence="6">CCUG 53270</strain>
    </source>
</reference>